<dbReference type="Pfam" id="PF02517">
    <property type="entry name" value="Rce1-like"/>
    <property type="match status" value="1"/>
</dbReference>
<feature type="domain" description="CAAX prenyl protease 2/Lysostaphin resistance protein A-like" evidence="1">
    <location>
        <begin position="86"/>
        <end position="176"/>
    </location>
</feature>
<gene>
    <name evidence="2" type="ORF">PNK_1248</name>
</gene>
<dbReference type="InParanoid" id="A0A0U5ERW5"/>
<dbReference type="GO" id="GO:0080120">
    <property type="term" value="P:CAAX-box protein maturation"/>
    <property type="evidence" value="ECO:0007669"/>
    <property type="project" value="UniProtKB-ARBA"/>
</dbReference>
<dbReference type="RefSeq" id="WP_059060979.1">
    <property type="nucleotide sequence ID" value="NZ_LN879502.1"/>
</dbReference>
<accession>A0A0U5ERW5</accession>
<dbReference type="Proteomes" id="UP000069902">
    <property type="component" value="Chromosome cPNK"/>
</dbReference>
<reference evidence="3" key="1">
    <citation type="submission" date="2015-09" db="EMBL/GenBank/DDBJ databases">
        <authorList>
            <person name="Bertelli C."/>
        </authorList>
    </citation>
    <scope>NUCLEOTIDE SEQUENCE [LARGE SCALE GENOMIC DNA]</scope>
    <source>
        <strain evidence="3">KNic</strain>
    </source>
</reference>
<evidence type="ECO:0000313" key="2">
    <source>
        <dbReference type="EMBL" id="CUI16865.1"/>
    </source>
</evidence>
<keyword evidence="3" id="KW-1185">Reference proteome</keyword>
<dbReference type="AlphaFoldDB" id="A0A0U5ERW5"/>
<organism evidence="2 3">
    <name type="scientific">Candidatus Protochlamydia naegleriophila</name>
    <dbReference type="NCBI Taxonomy" id="389348"/>
    <lineage>
        <taxon>Bacteria</taxon>
        <taxon>Pseudomonadati</taxon>
        <taxon>Chlamydiota</taxon>
        <taxon>Chlamydiia</taxon>
        <taxon>Parachlamydiales</taxon>
        <taxon>Parachlamydiaceae</taxon>
        <taxon>Candidatus Protochlamydia</taxon>
    </lineage>
</organism>
<dbReference type="GO" id="GO:0004175">
    <property type="term" value="F:endopeptidase activity"/>
    <property type="evidence" value="ECO:0007669"/>
    <property type="project" value="UniProtKB-ARBA"/>
</dbReference>
<protein>
    <recommendedName>
        <fullName evidence="1">CAAX prenyl protease 2/Lysostaphin resistance protein A-like domain-containing protein</fullName>
    </recommendedName>
</protein>
<name>A0A0U5ERW5_9BACT</name>
<dbReference type="EMBL" id="LN879502">
    <property type="protein sequence ID" value="CUI16865.1"/>
    <property type="molecule type" value="Genomic_DNA"/>
</dbReference>
<evidence type="ECO:0000313" key="3">
    <source>
        <dbReference type="Proteomes" id="UP000069902"/>
    </source>
</evidence>
<dbReference type="PATRIC" id="fig|389348.3.peg.1388"/>
<proteinExistence type="predicted"/>
<dbReference type="InterPro" id="IPR003675">
    <property type="entry name" value="Rce1/LyrA-like_dom"/>
</dbReference>
<evidence type="ECO:0000259" key="1">
    <source>
        <dbReference type="Pfam" id="PF02517"/>
    </source>
</evidence>
<dbReference type="KEGG" id="pnl:PNK_1248"/>
<sequence length="181" mass="18729">MSPLSESLSNVASVVGGGVIGGLGAQIGSFLARPVTVLTSLLDRALPRDAVQWPLYNAAKVVGGISNILHGPLVNRGIFTEKQYSNFVAPITEEIVFRAIIQEGSSYLLQSAGVPSTLSKVISIAATTFLFAEAHNPIIESEQFASVGLQGTAFGITQAVAGTPAAIVAHGVSNIITNSRN</sequence>